<evidence type="ECO:0000256" key="1">
    <source>
        <dbReference type="SAM" id="Phobius"/>
    </source>
</evidence>
<gene>
    <name evidence="2" type="ORF">MELA_01984</name>
</gene>
<organism evidence="2 3">
    <name type="scientific">Candidatus Methylomirabilis lanthanidiphila</name>
    <dbReference type="NCBI Taxonomy" id="2211376"/>
    <lineage>
        <taxon>Bacteria</taxon>
        <taxon>Candidatus Methylomirabilota</taxon>
        <taxon>Candidatus Methylomirabilia</taxon>
        <taxon>Candidatus Methylomirabilales</taxon>
        <taxon>Candidatus Methylomirabilaceae</taxon>
        <taxon>Candidatus Methylomirabilis</taxon>
    </lineage>
</organism>
<accession>A0A564ZJT9</accession>
<evidence type="ECO:0000313" key="3">
    <source>
        <dbReference type="Proteomes" id="UP000334340"/>
    </source>
</evidence>
<dbReference type="EMBL" id="CABIKM010000029">
    <property type="protein sequence ID" value="VUZ85599.1"/>
    <property type="molecule type" value="Genomic_DNA"/>
</dbReference>
<sequence length="68" mass="7843">MAEAIQLLVATVFLRPYVFVFLAFYLTAATVAIGWRRTALFTGIAWITFTRYWRWGAAHGFVGRRVML</sequence>
<name>A0A564ZJT9_9BACT</name>
<evidence type="ECO:0000313" key="2">
    <source>
        <dbReference type="EMBL" id="VUZ85599.1"/>
    </source>
</evidence>
<keyword evidence="1" id="KW-0812">Transmembrane</keyword>
<reference evidence="2 3" key="1">
    <citation type="submission" date="2019-07" db="EMBL/GenBank/DDBJ databases">
        <authorList>
            <person name="Cremers G."/>
        </authorList>
    </citation>
    <scope>NUCLEOTIDE SEQUENCE [LARGE SCALE GENOMIC DNA]</scope>
</reference>
<keyword evidence="1" id="KW-1133">Transmembrane helix</keyword>
<protein>
    <submittedName>
        <fullName evidence="2">Uncharacterized protein</fullName>
    </submittedName>
</protein>
<proteinExistence type="predicted"/>
<keyword evidence="3" id="KW-1185">Reference proteome</keyword>
<keyword evidence="1" id="KW-0472">Membrane</keyword>
<dbReference type="AlphaFoldDB" id="A0A564ZJT9"/>
<dbReference type="Proteomes" id="UP000334340">
    <property type="component" value="Unassembled WGS sequence"/>
</dbReference>
<feature type="transmembrane region" description="Helical" evidence="1">
    <location>
        <begin position="17"/>
        <end position="35"/>
    </location>
</feature>